<protein>
    <submittedName>
        <fullName evidence="1">Uncharacterized protein</fullName>
    </submittedName>
</protein>
<evidence type="ECO:0000313" key="1">
    <source>
        <dbReference type="EMBL" id="GAA4055354.1"/>
    </source>
</evidence>
<accession>A0ABP7UYG0</accession>
<keyword evidence="2" id="KW-1185">Reference proteome</keyword>
<dbReference type="EMBL" id="BAABDK010000035">
    <property type="protein sequence ID" value="GAA4055354.1"/>
    <property type="molecule type" value="Genomic_DNA"/>
</dbReference>
<name>A0ABP7UYG0_9BACT</name>
<dbReference type="Proteomes" id="UP001501469">
    <property type="component" value="Unassembled WGS sequence"/>
</dbReference>
<proteinExistence type="predicted"/>
<gene>
    <name evidence="1" type="ORF">GCM10022409_48140</name>
</gene>
<sequence>MPLDRCQRGDQTALTAQPVQGLKAFLASAAALLASISSFSGCEKENVGPNGS</sequence>
<organism evidence="1 2">
    <name type="scientific">Hymenobacter glaciei</name>
    <dbReference type="NCBI Taxonomy" id="877209"/>
    <lineage>
        <taxon>Bacteria</taxon>
        <taxon>Pseudomonadati</taxon>
        <taxon>Bacteroidota</taxon>
        <taxon>Cytophagia</taxon>
        <taxon>Cytophagales</taxon>
        <taxon>Hymenobacteraceae</taxon>
        <taxon>Hymenobacter</taxon>
    </lineage>
</organism>
<dbReference type="RefSeq" id="WP_345059728.1">
    <property type="nucleotide sequence ID" value="NZ_BAABDK010000035.1"/>
</dbReference>
<evidence type="ECO:0000313" key="2">
    <source>
        <dbReference type="Proteomes" id="UP001501469"/>
    </source>
</evidence>
<reference evidence="2" key="1">
    <citation type="journal article" date="2019" name="Int. J. Syst. Evol. Microbiol.">
        <title>The Global Catalogue of Microorganisms (GCM) 10K type strain sequencing project: providing services to taxonomists for standard genome sequencing and annotation.</title>
        <authorList>
            <consortium name="The Broad Institute Genomics Platform"/>
            <consortium name="The Broad Institute Genome Sequencing Center for Infectious Disease"/>
            <person name="Wu L."/>
            <person name="Ma J."/>
        </authorList>
    </citation>
    <scope>NUCLEOTIDE SEQUENCE [LARGE SCALE GENOMIC DNA]</scope>
    <source>
        <strain evidence="2">JCM 17225</strain>
    </source>
</reference>
<comment type="caution">
    <text evidence="1">The sequence shown here is derived from an EMBL/GenBank/DDBJ whole genome shotgun (WGS) entry which is preliminary data.</text>
</comment>